<evidence type="ECO:0000313" key="3">
    <source>
        <dbReference type="Proteomes" id="UP001501842"/>
    </source>
</evidence>
<reference evidence="3" key="1">
    <citation type="journal article" date="2019" name="Int. J. Syst. Evol. Microbiol.">
        <title>The Global Catalogue of Microorganisms (GCM) 10K type strain sequencing project: providing services to taxonomists for standard genome sequencing and annotation.</title>
        <authorList>
            <consortium name="The Broad Institute Genomics Platform"/>
            <consortium name="The Broad Institute Genome Sequencing Center for Infectious Disease"/>
            <person name="Wu L."/>
            <person name="Ma J."/>
        </authorList>
    </citation>
    <scope>NUCLEOTIDE SEQUENCE [LARGE SCALE GENOMIC DNA]</scope>
    <source>
        <strain evidence="3">JCM 8201</strain>
    </source>
</reference>
<keyword evidence="3" id="KW-1185">Reference proteome</keyword>
<protein>
    <submittedName>
        <fullName evidence="2">Substrate-binding domain-containing protein</fullName>
    </submittedName>
</protein>
<sequence length="520" mass="56482">MLRMTRRRSWLAGLVAVVVLAGAVVVWERTRPEPIRILAVPELGDLRPVLAEFTRETGIPVELVLEEHVRIARRVAEGRPDFDAVWSHTDPESGGHVLGSGTTVMSSPVLLGLREPLAESMGWREGANWTAVVDAAGRGEFTFGMSAPESSFSGRAVVLAAATGLVGAVDGLSARDVYPVAAPLHVLSKAEAFTAPTDAGLVTWFLKDRGKTVDGLFTYESEIARLNDSGRLAQRLVAVRVEGAVTARYALRTLLKPRTAEAGEGVSRLTGRLLDRDVQQRISELTHRRPGAPGVTPPETLAGPSPRPLDVPADQYVVHRLVDAYLGRYRYDVRMLFILNVSCSMRTHMKELREAVTALAGSPTIGTPRGGDGHLIFLPFGSRPAEPRTIRLSAGDPATGLRDVDALLDGLAPRGNAALHDALVAGYRELERFPEDDRVVSIILVTDDAGWRERDLARFLSRHATLAPWLRAVPVYPVMVGETGTLPLKRLAIETGGQMLSARRQDDLATDFLIARSGRR</sequence>
<dbReference type="SUPFAM" id="SSF53300">
    <property type="entry name" value="vWA-like"/>
    <property type="match status" value="1"/>
</dbReference>
<comment type="caution">
    <text evidence="2">The sequence shown here is derived from an EMBL/GenBank/DDBJ whole genome shotgun (WGS) entry which is preliminary data.</text>
</comment>
<dbReference type="SUPFAM" id="SSF53850">
    <property type="entry name" value="Periplasmic binding protein-like II"/>
    <property type="match status" value="1"/>
</dbReference>
<dbReference type="Proteomes" id="UP001501842">
    <property type="component" value="Unassembled WGS sequence"/>
</dbReference>
<organism evidence="2 3">
    <name type="scientific">Actinocorallia aurantiaca</name>
    <dbReference type="NCBI Taxonomy" id="46204"/>
    <lineage>
        <taxon>Bacteria</taxon>
        <taxon>Bacillati</taxon>
        <taxon>Actinomycetota</taxon>
        <taxon>Actinomycetes</taxon>
        <taxon>Streptosporangiales</taxon>
        <taxon>Thermomonosporaceae</taxon>
        <taxon>Actinocorallia</taxon>
    </lineage>
</organism>
<accession>A0ABP6GRB6</accession>
<gene>
    <name evidence="2" type="ORF">GCM10010439_36070</name>
</gene>
<feature type="region of interest" description="Disordered" evidence="1">
    <location>
        <begin position="286"/>
        <end position="308"/>
    </location>
</feature>
<name>A0ABP6GRB6_9ACTN</name>
<dbReference type="EMBL" id="BAAATZ010000013">
    <property type="protein sequence ID" value="GAA2728268.1"/>
    <property type="molecule type" value="Genomic_DNA"/>
</dbReference>
<dbReference type="Gene3D" id="3.40.50.410">
    <property type="entry name" value="von Willebrand factor, type A domain"/>
    <property type="match status" value="1"/>
</dbReference>
<evidence type="ECO:0000256" key="1">
    <source>
        <dbReference type="SAM" id="MobiDB-lite"/>
    </source>
</evidence>
<dbReference type="InterPro" id="IPR036465">
    <property type="entry name" value="vWFA_dom_sf"/>
</dbReference>
<proteinExistence type="predicted"/>
<evidence type="ECO:0000313" key="2">
    <source>
        <dbReference type="EMBL" id="GAA2728268.1"/>
    </source>
</evidence>